<dbReference type="AlphaFoldDB" id="G7W5E2"/>
<dbReference type="HOGENOM" id="CLU_062999_3_2_9"/>
<proteinExistence type="predicted"/>
<sequence length="313" mass="36170">MIRHSSTKVSSLKLTTREMSEIPAFLTPIEIEQYGFLVKSEAPEPINCQFCNKELIYLGVRSLCTKTIFKWKSDPERCSCEKSVRYWEKMDVAVAKTESDRLEKLEHDELRERAKRLFDQSRMGARFKTRTFENFKVDNHNLKAFEAVKRYADNFRKYKDQGIGFILSGPYGSGKTHLAAALAIDLINKEVTVVIGTLISLLGKIRETYSEIWTQENELEILETYSTVDLLIIDDLGKERASEWSLEKLFSIVNTRYENNLPIIVTTNYSMDTLIDKLTTNKNSDVGESIVSRLHEMCRGIYLNAPDHRKEKK</sequence>
<dbReference type="PANTHER" id="PTHR30050:SF4">
    <property type="entry name" value="ATP-BINDING PROTEIN RV3427C IN INSERTION SEQUENCE-RELATED"/>
    <property type="match status" value="1"/>
</dbReference>
<dbReference type="Proteomes" id="UP000006346">
    <property type="component" value="Chromosome"/>
</dbReference>
<dbReference type="NCBIfam" id="NF005992">
    <property type="entry name" value="PRK08116.1"/>
    <property type="match status" value="1"/>
</dbReference>
<keyword evidence="3" id="KW-1185">Reference proteome</keyword>
<reference evidence="2 3" key="2">
    <citation type="journal article" date="2012" name="J. Bacteriol.">
        <title>Complete genome sequences of Desulfosporosinus orientis DSM765T, Desulfosporosinus youngiae DSM17734T, Desulfosporosinus meridiei DSM13257T, and Desulfosporosinus acidiphilus DSM22704T.</title>
        <authorList>
            <person name="Pester M."/>
            <person name="Brambilla E."/>
            <person name="Alazard D."/>
            <person name="Rattei T."/>
            <person name="Weinmaier T."/>
            <person name="Han J."/>
            <person name="Lucas S."/>
            <person name="Lapidus A."/>
            <person name="Cheng J.F."/>
            <person name="Goodwin L."/>
            <person name="Pitluck S."/>
            <person name="Peters L."/>
            <person name="Ovchinnikova G."/>
            <person name="Teshima H."/>
            <person name="Detter J.C."/>
            <person name="Han C.S."/>
            <person name="Tapia R."/>
            <person name="Land M.L."/>
            <person name="Hauser L."/>
            <person name="Kyrpides N.C."/>
            <person name="Ivanova N.N."/>
            <person name="Pagani I."/>
            <person name="Huntmann M."/>
            <person name="Wei C.L."/>
            <person name="Davenport K.W."/>
            <person name="Daligault H."/>
            <person name="Chain P.S."/>
            <person name="Chen A."/>
            <person name="Mavromatis K."/>
            <person name="Markowitz V."/>
            <person name="Szeto E."/>
            <person name="Mikhailova N."/>
            <person name="Pati A."/>
            <person name="Wagner M."/>
            <person name="Woyke T."/>
            <person name="Ollivier B."/>
            <person name="Klenk H.P."/>
            <person name="Spring S."/>
            <person name="Loy A."/>
        </authorList>
    </citation>
    <scope>NUCLEOTIDE SEQUENCE [LARGE SCALE GENOMIC DNA]</scope>
    <source>
        <strain evidence="3">ATCC 19365 / DSM 765 / NCIMB 8382 / VKM B-1628</strain>
    </source>
</reference>
<name>G7W5E2_DESOD</name>
<protein>
    <submittedName>
        <fullName evidence="2">DNA replication protein</fullName>
    </submittedName>
</protein>
<accession>G7W5E2</accession>
<evidence type="ECO:0000313" key="2">
    <source>
        <dbReference type="EMBL" id="AET66370.1"/>
    </source>
</evidence>
<dbReference type="InterPro" id="IPR003593">
    <property type="entry name" value="AAA+_ATPase"/>
</dbReference>
<dbReference type="SUPFAM" id="SSF52540">
    <property type="entry name" value="P-loop containing nucleoside triphosphate hydrolases"/>
    <property type="match status" value="1"/>
</dbReference>
<dbReference type="PANTHER" id="PTHR30050">
    <property type="entry name" value="CHROMOSOMAL REPLICATION INITIATOR PROTEIN DNAA"/>
    <property type="match status" value="1"/>
</dbReference>
<dbReference type="Pfam" id="PF01695">
    <property type="entry name" value="IstB_IS21"/>
    <property type="match status" value="1"/>
</dbReference>
<evidence type="ECO:0000313" key="3">
    <source>
        <dbReference type="Proteomes" id="UP000006346"/>
    </source>
</evidence>
<dbReference type="PATRIC" id="fig|768706.3.peg.649"/>
<dbReference type="CDD" id="cd00009">
    <property type="entry name" value="AAA"/>
    <property type="match status" value="1"/>
</dbReference>
<evidence type="ECO:0000259" key="1">
    <source>
        <dbReference type="SMART" id="SM00382"/>
    </source>
</evidence>
<dbReference type="SMART" id="SM00382">
    <property type="entry name" value="AAA"/>
    <property type="match status" value="1"/>
</dbReference>
<dbReference type="InterPro" id="IPR027417">
    <property type="entry name" value="P-loop_NTPase"/>
</dbReference>
<dbReference type="KEGG" id="dor:Desor_0680"/>
<dbReference type="GO" id="GO:0005524">
    <property type="term" value="F:ATP binding"/>
    <property type="evidence" value="ECO:0007669"/>
    <property type="project" value="InterPro"/>
</dbReference>
<organism evidence="2 3">
    <name type="scientific">Desulfosporosinus orientis (strain ATCC 19365 / DSM 765 / NCIMB 8382 / VKM B-1628 / Singapore I)</name>
    <name type="common">Desulfotomaculum orientis</name>
    <dbReference type="NCBI Taxonomy" id="768706"/>
    <lineage>
        <taxon>Bacteria</taxon>
        <taxon>Bacillati</taxon>
        <taxon>Bacillota</taxon>
        <taxon>Clostridia</taxon>
        <taxon>Eubacteriales</taxon>
        <taxon>Desulfitobacteriaceae</taxon>
        <taxon>Desulfosporosinus</taxon>
    </lineage>
</organism>
<gene>
    <name evidence="2" type="ordered locus">Desor_0680</name>
</gene>
<dbReference type="GO" id="GO:0006260">
    <property type="term" value="P:DNA replication"/>
    <property type="evidence" value="ECO:0007669"/>
    <property type="project" value="TreeGrafter"/>
</dbReference>
<feature type="domain" description="AAA+ ATPase" evidence="1">
    <location>
        <begin position="161"/>
        <end position="307"/>
    </location>
</feature>
<dbReference type="InterPro" id="IPR002611">
    <property type="entry name" value="IstB_ATP-bd"/>
</dbReference>
<dbReference type="eggNOG" id="COG1484">
    <property type="taxonomic scope" value="Bacteria"/>
</dbReference>
<reference evidence="3" key="1">
    <citation type="submission" date="2011-11" db="EMBL/GenBank/DDBJ databases">
        <title>Complete sequence of Desulfosporosinus orientis DSM 765.</title>
        <authorList>
            <person name="Lucas S."/>
            <person name="Han J."/>
            <person name="Lapidus A."/>
            <person name="Cheng J.-F."/>
            <person name="Goodwin L."/>
            <person name="Pitluck S."/>
            <person name="Peters L."/>
            <person name="Ovchinnikova G."/>
            <person name="Teshima H."/>
            <person name="Detter J.C."/>
            <person name="Han C."/>
            <person name="Tapia R."/>
            <person name="Land M."/>
            <person name="Hauser L."/>
            <person name="Kyrpides N."/>
            <person name="Ivanova N."/>
            <person name="Pagani I."/>
            <person name="Pester M."/>
            <person name="Spring S."/>
            <person name="Ollivier B."/>
            <person name="Rattei T."/>
            <person name="Klenk H.-P."/>
            <person name="Wagner M."/>
            <person name="Loy A."/>
            <person name="Woyke T."/>
        </authorList>
    </citation>
    <scope>NUCLEOTIDE SEQUENCE [LARGE SCALE GENOMIC DNA]</scope>
    <source>
        <strain evidence="3">ATCC 19365 / DSM 765 / NCIMB 8382 / VKM B-1628</strain>
    </source>
</reference>
<dbReference type="STRING" id="768706.Desor_0680"/>
<dbReference type="OrthoDB" id="9776217at2"/>
<dbReference type="Gene3D" id="3.40.50.300">
    <property type="entry name" value="P-loop containing nucleotide triphosphate hydrolases"/>
    <property type="match status" value="1"/>
</dbReference>
<dbReference type="EMBL" id="CP003108">
    <property type="protein sequence ID" value="AET66370.1"/>
    <property type="molecule type" value="Genomic_DNA"/>
</dbReference>